<dbReference type="Proteomes" id="UP000050795">
    <property type="component" value="Unassembled WGS sequence"/>
</dbReference>
<dbReference type="PANTHER" id="PTHR16517:SF7">
    <property type="entry name" value="PROTEIN KING TUBBY"/>
    <property type="match status" value="1"/>
</dbReference>
<dbReference type="InterPro" id="IPR025659">
    <property type="entry name" value="Tubby-like_C"/>
</dbReference>
<comment type="subcellular location">
    <subcellularLocation>
        <location evidence="1">Cytoplasm</location>
    </subcellularLocation>
</comment>
<dbReference type="GO" id="GO:0061512">
    <property type="term" value="P:protein localization to cilium"/>
    <property type="evidence" value="ECO:0007669"/>
    <property type="project" value="TreeGrafter"/>
</dbReference>
<evidence type="ECO:0000259" key="5">
    <source>
        <dbReference type="Pfam" id="PF01167"/>
    </source>
</evidence>
<dbReference type="PANTHER" id="PTHR16517">
    <property type="entry name" value="TUBBY-RELATED"/>
    <property type="match status" value="1"/>
</dbReference>
<name>A0AA85KHD4_TRIRE</name>
<dbReference type="PROSITE" id="PS01201">
    <property type="entry name" value="TUB_2"/>
    <property type="match status" value="1"/>
</dbReference>
<dbReference type="AlphaFoldDB" id="A0AA85KHD4"/>
<proteinExistence type="inferred from homology"/>
<dbReference type="WBParaSite" id="TREG1_8810.1">
    <property type="protein sequence ID" value="TREG1_8810.1"/>
    <property type="gene ID" value="TREG1_8810"/>
</dbReference>
<dbReference type="PROSITE" id="PS01200">
    <property type="entry name" value="TUB_1"/>
    <property type="match status" value="1"/>
</dbReference>
<evidence type="ECO:0000313" key="6">
    <source>
        <dbReference type="Proteomes" id="UP000050795"/>
    </source>
</evidence>
<reference evidence="7" key="2">
    <citation type="submission" date="2023-11" db="UniProtKB">
        <authorList>
            <consortium name="WormBaseParasite"/>
        </authorList>
    </citation>
    <scope>IDENTIFICATION</scope>
</reference>
<dbReference type="InterPro" id="IPR000007">
    <property type="entry name" value="Tubby_C"/>
</dbReference>
<dbReference type="GO" id="GO:0005929">
    <property type="term" value="C:cilium"/>
    <property type="evidence" value="ECO:0007669"/>
    <property type="project" value="TreeGrafter"/>
</dbReference>
<evidence type="ECO:0000256" key="4">
    <source>
        <dbReference type="RuleBase" id="RU361125"/>
    </source>
</evidence>
<comment type="similarity">
    <text evidence="2 4">Belongs to the TUB family.</text>
</comment>
<feature type="domain" description="Tubby C-terminal" evidence="5">
    <location>
        <begin position="385"/>
        <end position="641"/>
    </location>
</feature>
<evidence type="ECO:0000256" key="3">
    <source>
        <dbReference type="ARBA" id="ARBA00022490"/>
    </source>
</evidence>
<keyword evidence="6" id="KW-1185">Reference proteome</keyword>
<dbReference type="Gene3D" id="3.20.90.10">
    <property type="entry name" value="Tubby Protein, Chain A"/>
    <property type="match status" value="1"/>
</dbReference>
<evidence type="ECO:0000256" key="1">
    <source>
        <dbReference type="ARBA" id="ARBA00004496"/>
    </source>
</evidence>
<accession>A0AA85KHD4</accession>
<keyword evidence="3" id="KW-0963">Cytoplasm</keyword>
<dbReference type="PRINTS" id="PR01573">
    <property type="entry name" value="SUPERTUBBY"/>
</dbReference>
<dbReference type="Pfam" id="PF01167">
    <property type="entry name" value="Tub"/>
    <property type="match status" value="1"/>
</dbReference>
<dbReference type="InterPro" id="IPR018066">
    <property type="entry name" value="Tubby_C_CS"/>
</dbReference>
<dbReference type="SUPFAM" id="SSF54518">
    <property type="entry name" value="Tubby C-terminal domain-like"/>
    <property type="match status" value="1"/>
</dbReference>
<reference evidence="6" key="1">
    <citation type="submission" date="2022-06" db="EMBL/GenBank/DDBJ databases">
        <authorList>
            <person name="Berger JAMES D."/>
            <person name="Berger JAMES D."/>
        </authorList>
    </citation>
    <scope>NUCLEOTIDE SEQUENCE [LARGE SCALE GENOMIC DNA]</scope>
</reference>
<evidence type="ECO:0000256" key="2">
    <source>
        <dbReference type="ARBA" id="ARBA00007129"/>
    </source>
</evidence>
<protein>
    <recommendedName>
        <fullName evidence="4">Tubby-like protein</fullName>
    </recommendedName>
</protein>
<dbReference type="GO" id="GO:0005737">
    <property type="term" value="C:cytoplasm"/>
    <property type="evidence" value="ECO:0007669"/>
    <property type="project" value="UniProtKB-SubCell"/>
</dbReference>
<organism evidence="6 7">
    <name type="scientific">Trichobilharzia regenti</name>
    <name type="common">Nasal bird schistosome</name>
    <dbReference type="NCBI Taxonomy" id="157069"/>
    <lineage>
        <taxon>Eukaryota</taxon>
        <taxon>Metazoa</taxon>
        <taxon>Spiralia</taxon>
        <taxon>Lophotrochozoa</taxon>
        <taxon>Platyhelminthes</taxon>
        <taxon>Trematoda</taxon>
        <taxon>Digenea</taxon>
        <taxon>Strigeidida</taxon>
        <taxon>Schistosomatoidea</taxon>
        <taxon>Schistosomatidae</taxon>
        <taxon>Trichobilharzia</taxon>
    </lineage>
</organism>
<evidence type="ECO:0000313" key="7">
    <source>
        <dbReference type="WBParaSite" id="TREG1_8810.1"/>
    </source>
</evidence>
<sequence>MKTKTTGLNKVNIQFITFPNKTFISRNCGFLVMGDARFTKLAKQRELLRSRQKQKYAHQVLSLQERSESAGITNFKIDNWGEITRVQRPTSDIRSNCENNGECYAYDGPQAYQTTNPDSLPFNEIQVIRVTPSSTLCDNNSNHQYIVKESSINTRENEVTGSLENPTMTRSSTMYSSLDQDAVMSSTEESDNEVERQPVDTWNDRSSCFIDQEHIRCLCDDSNVCHCVADRKLDTNVVQCNNEQSLRCGTVCSYSQAIKSPDSICDLKTSSYDEKSLAPTVIQCSWGETCSRINSPKIVSQINSSSDDKEMSMELVSTAIENSYELCEDSSRRVVLNPTNNHSDTYDVAKSQNSLNIKRHEDLEFHELTQPLAFDSTEDLHELILKPAPQGVTMHCCITRDKRGVDGGIYPSYYLHLEKEDRKFFLLAARRRKRSTTSNYVISCDVTNLSRGAKCLAGKLRSNFLGTQFTVYGNECKTTENESYNPTSKVHSYVVPGTSAKTQKFQELAAIIYDTNVLGFKGPRKMTVILPRTNATGQRIVLPGNHNNYLIDTWKRKDSQNILQLQNKNPVWNEDTQSYVLNFHGRVTQASVKNFQIVHESNDEYILMQFGRVAEDTFTMDYMYPMCALQAFGIALSSFDSKLACE</sequence>